<dbReference type="OrthoDB" id="9149462at2"/>
<dbReference type="RefSeq" id="WP_119768999.1">
    <property type="nucleotide sequence ID" value="NZ_QYUO01000001.1"/>
</dbReference>
<evidence type="ECO:0000313" key="2">
    <source>
        <dbReference type="Proteomes" id="UP000265955"/>
    </source>
</evidence>
<organism evidence="1 2">
    <name type="scientific">Noviherbaspirillum saxi</name>
    <dbReference type="NCBI Taxonomy" id="2320863"/>
    <lineage>
        <taxon>Bacteria</taxon>
        <taxon>Pseudomonadati</taxon>
        <taxon>Pseudomonadota</taxon>
        <taxon>Betaproteobacteria</taxon>
        <taxon>Burkholderiales</taxon>
        <taxon>Oxalobacteraceae</taxon>
        <taxon>Noviherbaspirillum</taxon>
    </lineage>
</organism>
<dbReference type="Proteomes" id="UP000265955">
    <property type="component" value="Unassembled WGS sequence"/>
</dbReference>
<gene>
    <name evidence="1" type="ORF">D3871_11415</name>
</gene>
<accession>A0A3A3FTD5</accession>
<keyword evidence="2" id="KW-1185">Reference proteome</keyword>
<protein>
    <submittedName>
        <fullName evidence="1">Uncharacterized protein</fullName>
    </submittedName>
</protein>
<name>A0A3A3FTD5_9BURK</name>
<dbReference type="AlphaFoldDB" id="A0A3A3FTD5"/>
<reference evidence="2" key="1">
    <citation type="submission" date="2018-09" db="EMBL/GenBank/DDBJ databases">
        <authorList>
            <person name="Zhu H."/>
        </authorList>
    </citation>
    <scope>NUCLEOTIDE SEQUENCE [LARGE SCALE GENOMIC DNA]</scope>
    <source>
        <strain evidence="2">K1R23-30</strain>
    </source>
</reference>
<dbReference type="EMBL" id="QYUO01000001">
    <property type="protein sequence ID" value="RJF99053.1"/>
    <property type="molecule type" value="Genomic_DNA"/>
</dbReference>
<evidence type="ECO:0000313" key="1">
    <source>
        <dbReference type="EMBL" id="RJF99053.1"/>
    </source>
</evidence>
<comment type="caution">
    <text evidence="1">The sequence shown here is derived from an EMBL/GenBank/DDBJ whole genome shotgun (WGS) entry which is preliminary data.</text>
</comment>
<sequence>MNVLDLLHRAKPSSEPVYAGEWATLSFRPDLGSQQQFIVGVAAAIKNDTSIYIKWLPSLQRLSSIYGDAISTTSVRELFDGASTALRTNFKNGFSSIDTGSPNIKITPCGYIATHDVEKELLTLLKRHAGVVWAETSQRGDPTDDEWAYSLMRRSLDIAKSSVFVPNRTLVLGAKSFSIGLDNGKSYGNIVSACYANANTVERHINMSLIQVLGAHKTAKREDPAALFVVLPTPNTSVAKMLMKKTQELLAAIEDVGVESYSNHRPDLLATELERWSGDFSSQMSAK</sequence>
<proteinExistence type="predicted"/>